<evidence type="ECO:0000256" key="5">
    <source>
        <dbReference type="ARBA" id="ARBA00022989"/>
    </source>
</evidence>
<comment type="subcellular location">
    <subcellularLocation>
        <location evidence="1">Membrane</location>
        <topology evidence="1">Single-pass membrane protein</topology>
    </subcellularLocation>
</comment>
<protein>
    <recommendedName>
        <fullName evidence="2">Delta(24)-sterol reductase</fullName>
        <ecNumber evidence="2">1.3.1.72</ecNumber>
    </recommendedName>
</protein>
<reference evidence="9 10" key="1">
    <citation type="submission" date="2024-06" db="EMBL/GenBank/DDBJ databases">
        <title>Genomic Encyclopedia of Type Strains, Phase IV (KMG-IV): sequencing the most valuable type-strain genomes for metagenomic binning, comparative biology and taxonomic classification.</title>
        <authorList>
            <person name="Goeker M."/>
        </authorList>
    </citation>
    <scope>NUCLEOTIDE SEQUENCE [LARGE SCALE GENOMIC DNA]</scope>
    <source>
        <strain evidence="9 10">DSM 27865</strain>
    </source>
</reference>
<accession>A0ABV2MY13</accession>
<evidence type="ECO:0000256" key="1">
    <source>
        <dbReference type="ARBA" id="ARBA00004167"/>
    </source>
</evidence>
<dbReference type="PANTHER" id="PTHR10801:SF0">
    <property type="entry name" value="DELTA(24)-STEROL REDUCTASE"/>
    <property type="match status" value="1"/>
</dbReference>
<evidence type="ECO:0000313" key="10">
    <source>
        <dbReference type="Proteomes" id="UP001549076"/>
    </source>
</evidence>
<dbReference type="InterPro" id="IPR016166">
    <property type="entry name" value="FAD-bd_PCMH"/>
</dbReference>
<evidence type="ECO:0000256" key="4">
    <source>
        <dbReference type="ARBA" id="ARBA00022827"/>
    </source>
</evidence>
<sequence>MEICGWGRFPRVECRIGFPHDEESLRRLVTSGRSIARGNGRAYGDSALNPARTIDMTGFDRMLAFEPQTGSLTVEAGVILGDIIEAFLPRGWFPPVTPGTKFVSVGGMIAADVHGKNHHKHGSFGAFVEWIDLMVADGSVLRCSRGENPDLFAFTVGGMGLTGIILRAAIRLMPVESGWVRQQTIPACCLADAIEIFERSRSWTYSVAWIDCFAQGNALGRSIVMLGEHAVRAELDGSTKSTPYAMAPRRRRRLPLDAPRLALNRFSIRAFNAYYYAKGRRNAGSSLVDWDSYFYPLDTILDWNRIYGRRGFAQFQCVLPLATSLKGLSELLAAISSARQGSFLAVLKRMGAQESRFSFPMEGYTLALDFPVGAASLALMERLDAITLAHGGRFYLAKDARMNAATLERADPRVGAFREMRSISGAAHHFSSLQSERLLL</sequence>
<evidence type="ECO:0000256" key="6">
    <source>
        <dbReference type="ARBA" id="ARBA00023002"/>
    </source>
</evidence>
<keyword evidence="4" id="KW-0274">FAD</keyword>
<evidence type="ECO:0000313" key="9">
    <source>
        <dbReference type="EMBL" id="MET3791701.1"/>
    </source>
</evidence>
<proteinExistence type="predicted"/>
<evidence type="ECO:0000256" key="7">
    <source>
        <dbReference type="ARBA" id="ARBA00023136"/>
    </source>
</evidence>
<feature type="domain" description="FAD-binding PCMH-type" evidence="8">
    <location>
        <begin position="8"/>
        <end position="175"/>
    </location>
</feature>
<dbReference type="Pfam" id="PF01565">
    <property type="entry name" value="FAD_binding_4"/>
    <property type="match status" value="1"/>
</dbReference>
<dbReference type="Gene3D" id="3.30.465.10">
    <property type="match status" value="1"/>
</dbReference>
<name>A0ABV2MY13_9HYPH</name>
<dbReference type="EC" id="1.3.1.72" evidence="2"/>
<evidence type="ECO:0000256" key="3">
    <source>
        <dbReference type="ARBA" id="ARBA00022692"/>
    </source>
</evidence>
<keyword evidence="5" id="KW-1133">Transmembrane helix</keyword>
<keyword evidence="10" id="KW-1185">Reference proteome</keyword>
<dbReference type="InterPro" id="IPR016169">
    <property type="entry name" value="FAD-bd_PCMH_sub2"/>
</dbReference>
<dbReference type="PANTHER" id="PTHR10801">
    <property type="entry name" value="24-DEHYDROCHOLESTEROL REDUCTASE"/>
    <property type="match status" value="1"/>
</dbReference>
<gene>
    <name evidence="9" type="ORF">ABID37_001909</name>
</gene>
<dbReference type="PROSITE" id="PS51387">
    <property type="entry name" value="FAD_PCMH"/>
    <property type="match status" value="1"/>
</dbReference>
<organism evidence="9 10">
    <name type="scientific">Aquamicrobium terrae</name>
    <dbReference type="NCBI Taxonomy" id="1324945"/>
    <lineage>
        <taxon>Bacteria</taxon>
        <taxon>Pseudomonadati</taxon>
        <taxon>Pseudomonadota</taxon>
        <taxon>Alphaproteobacteria</taxon>
        <taxon>Hyphomicrobiales</taxon>
        <taxon>Phyllobacteriaceae</taxon>
        <taxon>Aquamicrobium</taxon>
    </lineage>
</organism>
<keyword evidence="6" id="KW-0560">Oxidoreductase</keyword>
<evidence type="ECO:0000256" key="2">
    <source>
        <dbReference type="ARBA" id="ARBA00012405"/>
    </source>
</evidence>
<evidence type="ECO:0000259" key="8">
    <source>
        <dbReference type="PROSITE" id="PS51387"/>
    </source>
</evidence>
<dbReference type="InterPro" id="IPR036318">
    <property type="entry name" value="FAD-bd_PCMH-like_sf"/>
</dbReference>
<keyword evidence="3" id="KW-0812">Transmembrane</keyword>
<comment type="caution">
    <text evidence="9">The sequence shown here is derived from an EMBL/GenBank/DDBJ whole genome shotgun (WGS) entry which is preliminary data.</text>
</comment>
<dbReference type="InterPro" id="IPR006094">
    <property type="entry name" value="Oxid_FAD_bind_N"/>
</dbReference>
<keyword evidence="7" id="KW-0472">Membrane</keyword>
<dbReference type="Proteomes" id="UP001549076">
    <property type="component" value="Unassembled WGS sequence"/>
</dbReference>
<dbReference type="EMBL" id="JBEPML010000005">
    <property type="protein sequence ID" value="MET3791701.1"/>
    <property type="molecule type" value="Genomic_DNA"/>
</dbReference>
<dbReference type="RefSeq" id="WP_354194024.1">
    <property type="nucleotide sequence ID" value="NZ_JBEPML010000005.1"/>
</dbReference>
<keyword evidence="4" id="KW-0285">Flavoprotein</keyword>
<dbReference type="SUPFAM" id="SSF56176">
    <property type="entry name" value="FAD-binding/transporter-associated domain-like"/>
    <property type="match status" value="1"/>
</dbReference>
<dbReference type="InterPro" id="IPR040165">
    <property type="entry name" value="Diminuto-like"/>
</dbReference>